<evidence type="ECO:0000259" key="3">
    <source>
        <dbReference type="PROSITE" id="PS51186"/>
    </source>
</evidence>
<accession>A0A1Y5U0T4</accession>
<keyword evidence="1 4" id="KW-0808">Transferase</keyword>
<name>A0A1Y5U0T4_9RHOB</name>
<evidence type="ECO:0000256" key="1">
    <source>
        <dbReference type="ARBA" id="ARBA00022679"/>
    </source>
</evidence>
<proteinExistence type="predicted"/>
<keyword evidence="5" id="KW-1185">Reference proteome</keyword>
<evidence type="ECO:0000256" key="2">
    <source>
        <dbReference type="ARBA" id="ARBA00023315"/>
    </source>
</evidence>
<dbReference type="InterPro" id="IPR050832">
    <property type="entry name" value="Bact_Acetyltransf"/>
</dbReference>
<evidence type="ECO:0000313" key="4">
    <source>
        <dbReference type="EMBL" id="SLN73384.1"/>
    </source>
</evidence>
<dbReference type="GO" id="GO:0016747">
    <property type="term" value="F:acyltransferase activity, transferring groups other than amino-acyl groups"/>
    <property type="evidence" value="ECO:0007669"/>
    <property type="project" value="InterPro"/>
</dbReference>
<evidence type="ECO:0000313" key="5">
    <source>
        <dbReference type="Proteomes" id="UP000193077"/>
    </source>
</evidence>
<dbReference type="InterPro" id="IPR000182">
    <property type="entry name" value="GNAT_dom"/>
</dbReference>
<dbReference type="RefSeq" id="WP_085798057.1">
    <property type="nucleotide sequence ID" value="NZ_FWFO01000008.1"/>
</dbReference>
<dbReference type="PROSITE" id="PS51186">
    <property type="entry name" value="GNAT"/>
    <property type="match status" value="1"/>
</dbReference>
<dbReference type="EMBL" id="FWFO01000008">
    <property type="protein sequence ID" value="SLN73384.1"/>
    <property type="molecule type" value="Genomic_DNA"/>
</dbReference>
<dbReference type="InterPro" id="IPR016181">
    <property type="entry name" value="Acyl_CoA_acyltransferase"/>
</dbReference>
<dbReference type="OrthoDB" id="9789603at2"/>
<protein>
    <submittedName>
        <fullName evidence="4">Acetyltransferase (GNAT) family protein</fullName>
    </submittedName>
</protein>
<dbReference type="PANTHER" id="PTHR43877">
    <property type="entry name" value="AMINOALKYLPHOSPHONATE N-ACETYLTRANSFERASE-RELATED-RELATED"/>
    <property type="match status" value="1"/>
</dbReference>
<sequence>MTVHSVRKASSGGITLGLAPNTFSDWSGLMRVMRAAFAQNVGRIDPPSTVFSSSEQDLQDSAKRESLLLVYRGPSLIGCLFLRSTQDELFLRRFGILPAEQGAGLARRVLVAAEELARQKGLHRLALETRVELRSNQAKFQALGFQITGGRAHEGYDRVTTLRMEKDLHSARQREFRHSRG</sequence>
<dbReference type="PANTHER" id="PTHR43877:SF2">
    <property type="entry name" value="AMINOALKYLPHOSPHONATE N-ACETYLTRANSFERASE-RELATED"/>
    <property type="match status" value="1"/>
</dbReference>
<dbReference type="CDD" id="cd04301">
    <property type="entry name" value="NAT_SF"/>
    <property type="match status" value="1"/>
</dbReference>
<dbReference type="SUPFAM" id="SSF55729">
    <property type="entry name" value="Acyl-CoA N-acyltransferases (Nat)"/>
    <property type="match status" value="1"/>
</dbReference>
<keyword evidence="2" id="KW-0012">Acyltransferase</keyword>
<reference evidence="4 5" key="1">
    <citation type="submission" date="2017-03" db="EMBL/GenBank/DDBJ databases">
        <authorList>
            <person name="Afonso C.L."/>
            <person name="Miller P.J."/>
            <person name="Scott M.A."/>
            <person name="Spackman E."/>
            <person name="Goraichik I."/>
            <person name="Dimitrov K.M."/>
            <person name="Suarez D.L."/>
            <person name="Swayne D.E."/>
        </authorList>
    </citation>
    <scope>NUCLEOTIDE SEQUENCE [LARGE SCALE GENOMIC DNA]</scope>
    <source>
        <strain evidence="4 5">CECT 7639</strain>
    </source>
</reference>
<dbReference type="Pfam" id="PF00583">
    <property type="entry name" value="Acetyltransf_1"/>
    <property type="match status" value="1"/>
</dbReference>
<dbReference type="Proteomes" id="UP000193077">
    <property type="component" value="Unassembled WGS sequence"/>
</dbReference>
<gene>
    <name evidence="4" type="ORF">TRL7639_04415</name>
</gene>
<dbReference type="Gene3D" id="3.40.630.30">
    <property type="match status" value="1"/>
</dbReference>
<dbReference type="AlphaFoldDB" id="A0A1Y5U0T4"/>
<feature type="domain" description="N-acetyltransferase" evidence="3">
    <location>
        <begin position="16"/>
        <end position="169"/>
    </location>
</feature>
<organism evidence="4 5">
    <name type="scientific">Falsiruegeria litorea R37</name>
    <dbReference type="NCBI Taxonomy" id="1200284"/>
    <lineage>
        <taxon>Bacteria</taxon>
        <taxon>Pseudomonadati</taxon>
        <taxon>Pseudomonadota</taxon>
        <taxon>Alphaproteobacteria</taxon>
        <taxon>Rhodobacterales</taxon>
        <taxon>Roseobacteraceae</taxon>
        <taxon>Falsiruegeria</taxon>
    </lineage>
</organism>